<dbReference type="Gene3D" id="3.30.1150.10">
    <property type="match status" value="1"/>
</dbReference>
<evidence type="ECO:0000313" key="6">
    <source>
        <dbReference type="EMBL" id="OQP61535.1"/>
    </source>
</evidence>
<dbReference type="OrthoDB" id="9814002at2"/>
<evidence type="ECO:0000256" key="1">
    <source>
        <dbReference type="ARBA" id="ARBA00001561"/>
    </source>
</evidence>
<organism evidence="6 7">
    <name type="scientific">Niastella vici</name>
    <dbReference type="NCBI Taxonomy" id="1703345"/>
    <lineage>
        <taxon>Bacteria</taxon>
        <taxon>Pseudomonadati</taxon>
        <taxon>Bacteroidota</taxon>
        <taxon>Chitinophagia</taxon>
        <taxon>Chitinophagales</taxon>
        <taxon>Chitinophagaceae</taxon>
        <taxon>Niastella</taxon>
    </lineage>
</organism>
<evidence type="ECO:0000259" key="5">
    <source>
        <dbReference type="SMART" id="SM00646"/>
    </source>
</evidence>
<feature type="domain" description="MurNAc-LAA" evidence="5">
    <location>
        <begin position="385"/>
        <end position="504"/>
    </location>
</feature>
<evidence type="ECO:0000256" key="4">
    <source>
        <dbReference type="SAM" id="Phobius"/>
    </source>
</evidence>
<keyword evidence="4" id="KW-1133">Transmembrane helix</keyword>
<dbReference type="EC" id="3.5.1.28" evidence="2"/>
<keyword evidence="7" id="KW-1185">Reference proteome</keyword>
<dbReference type="AlphaFoldDB" id="A0A1V9FT54"/>
<dbReference type="PANTHER" id="PTHR30404">
    <property type="entry name" value="N-ACETYLMURAMOYL-L-ALANINE AMIDASE"/>
    <property type="match status" value="1"/>
</dbReference>
<dbReference type="RefSeq" id="WP_081150753.1">
    <property type="nucleotide sequence ID" value="NZ_LVYD01000057.1"/>
</dbReference>
<feature type="transmembrane region" description="Helical" evidence="4">
    <location>
        <begin position="278"/>
        <end position="295"/>
    </location>
</feature>
<sequence>MTFLLYLGKVMLCSGILLGYYWLFLRNRRFHHYNRFYLQATLLLSVVLPFVRIPVLNTPHSRMSHAVYQTLEVLTVNYGEEETGKAGPGALERLLTLENALYLFYIIGIVILLGLLIRSLLYIKRISKQYPFERIGGLKFFSTREPGTPFSFFRSIFWNNDLAFNSRDGQQIFRHELFHVEQKHSTDIILTEIVTAFFWFNPFFNLLKKELKAIHEFLADQYAISDNDRYAYAELLVLQTLKANHISITNYFFQNHIKRRIAMITNNQRTRYSYRSRLMALPVFALVFCSIALYAQRSANSVTKIFRPGYAEKPITVVIDAGHGGIDPGAASLDGKVKEKDLALDICKKIQQLAASYNVNVVMTRTDDNLPGGTTVIHDGLRARTEITEKAKADLFIAIHVSSTDPKNPDPTRSGIEVYIPNKESDRTNQSKQLGSVLVQELSTLYATDPTLKQRPQNIWVLEQTPCPALLIECGFITNDKDLAFISNSGNQEAVAKKILEGIVNFKNKPAAAANAITTGQPVVKTTPVEKPKPATVTAAPAVQVIPASMELPVAQTQPAEPTASLIESAIAIAQIPDPVIAKISRHFNRNTRYPQKLMESNAEAVVYFSVSVDKNGDFSNLQFYNEAPAKASPLSKLTVVGYGPAPTGQLSAEESQNLFREEVKRVFERKADLSNSVPQAEQYFFRAAWVLEKDIPKTV</sequence>
<evidence type="ECO:0000256" key="3">
    <source>
        <dbReference type="ARBA" id="ARBA00022801"/>
    </source>
</evidence>
<comment type="caution">
    <text evidence="6">The sequence shown here is derived from an EMBL/GenBank/DDBJ whole genome shotgun (WGS) entry which is preliminary data.</text>
</comment>
<dbReference type="PANTHER" id="PTHR30404:SF0">
    <property type="entry name" value="N-ACETYLMURAMOYL-L-ALANINE AMIDASE AMIC"/>
    <property type="match status" value="1"/>
</dbReference>
<dbReference type="Pfam" id="PF05569">
    <property type="entry name" value="Peptidase_M56"/>
    <property type="match status" value="1"/>
</dbReference>
<reference evidence="6 7" key="1">
    <citation type="submission" date="2016-03" db="EMBL/GenBank/DDBJ databases">
        <title>Niastella vici sp. nov., isolated from farmland soil.</title>
        <authorList>
            <person name="Chen L."/>
            <person name="Wang D."/>
            <person name="Yang S."/>
            <person name="Wang G."/>
        </authorList>
    </citation>
    <scope>NUCLEOTIDE SEQUENCE [LARGE SCALE GENOMIC DNA]</scope>
    <source>
        <strain evidence="6 7">DJ57</strain>
    </source>
</reference>
<evidence type="ECO:0000256" key="2">
    <source>
        <dbReference type="ARBA" id="ARBA00011901"/>
    </source>
</evidence>
<feature type="transmembrane region" description="Helical" evidence="4">
    <location>
        <begin position="36"/>
        <end position="55"/>
    </location>
</feature>
<keyword evidence="4" id="KW-0812">Transmembrane</keyword>
<dbReference type="SUPFAM" id="SSF53187">
    <property type="entry name" value="Zn-dependent exopeptidases"/>
    <property type="match status" value="1"/>
</dbReference>
<dbReference type="Pfam" id="PF01520">
    <property type="entry name" value="Amidase_3"/>
    <property type="match status" value="1"/>
</dbReference>
<proteinExistence type="predicted"/>
<feature type="transmembrane region" description="Helical" evidence="4">
    <location>
        <begin position="6"/>
        <end position="24"/>
    </location>
</feature>
<keyword evidence="3" id="KW-0378">Hydrolase</keyword>
<keyword evidence="4" id="KW-0472">Membrane</keyword>
<feature type="transmembrane region" description="Helical" evidence="4">
    <location>
        <begin position="102"/>
        <end position="123"/>
    </location>
</feature>
<name>A0A1V9FT54_9BACT</name>
<dbReference type="InterPro" id="IPR002508">
    <property type="entry name" value="MurNAc-LAA_cat"/>
</dbReference>
<dbReference type="GO" id="GO:0008745">
    <property type="term" value="F:N-acetylmuramoyl-L-alanine amidase activity"/>
    <property type="evidence" value="ECO:0007669"/>
    <property type="project" value="UniProtKB-EC"/>
</dbReference>
<dbReference type="InterPro" id="IPR050695">
    <property type="entry name" value="N-acetylmuramoyl_amidase_3"/>
</dbReference>
<dbReference type="Proteomes" id="UP000192796">
    <property type="component" value="Unassembled WGS sequence"/>
</dbReference>
<dbReference type="STRING" id="1703345.A3860_31925"/>
<dbReference type="GO" id="GO:0030288">
    <property type="term" value="C:outer membrane-bounded periplasmic space"/>
    <property type="evidence" value="ECO:0007669"/>
    <property type="project" value="TreeGrafter"/>
</dbReference>
<dbReference type="EMBL" id="LVYD01000057">
    <property type="protein sequence ID" value="OQP61535.1"/>
    <property type="molecule type" value="Genomic_DNA"/>
</dbReference>
<dbReference type="SMART" id="SM00646">
    <property type="entry name" value="Ami_3"/>
    <property type="match status" value="1"/>
</dbReference>
<dbReference type="GO" id="GO:0009253">
    <property type="term" value="P:peptidoglycan catabolic process"/>
    <property type="evidence" value="ECO:0007669"/>
    <property type="project" value="InterPro"/>
</dbReference>
<dbReference type="CDD" id="cd02696">
    <property type="entry name" value="MurNAc-LAA"/>
    <property type="match status" value="1"/>
</dbReference>
<dbReference type="Gene3D" id="3.40.630.40">
    <property type="entry name" value="Zn-dependent exopeptidases"/>
    <property type="match status" value="1"/>
</dbReference>
<gene>
    <name evidence="6" type="ORF">A3860_31925</name>
</gene>
<dbReference type="InterPro" id="IPR008756">
    <property type="entry name" value="Peptidase_M56"/>
</dbReference>
<protein>
    <recommendedName>
        <fullName evidence="2">N-acetylmuramoyl-L-alanine amidase</fullName>
        <ecNumber evidence="2">3.5.1.28</ecNumber>
    </recommendedName>
</protein>
<comment type="catalytic activity">
    <reaction evidence="1">
        <text>Hydrolyzes the link between N-acetylmuramoyl residues and L-amino acid residues in certain cell-wall glycopeptides.</text>
        <dbReference type="EC" id="3.5.1.28"/>
    </reaction>
</comment>
<accession>A0A1V9FT54</accession>
<evidence type="ECO:0000313" key="7">
    <source>
        <dbReference type="Proteomes" id="UP000192796"/>
    </source>
</evidence>